<comment type="similarity">
    <text evidence="5">Belongs to the binding-protein-dependent transport system permease family.</text>
</comment>
<keyword evidence="4 5" id="KW-0472">Membrane</keyword>
<dbReference type="RefSeq" id="WP_219618448.1">
    <property type="nucleotide sequence ID" value="NZ_FXYX01000004.1"/>
</dbReference>
<evidence type="ECO:0000256" key="5">
    <source>
        <dbReference type="RuleBase" id="RU363032"/>
    </source>
</evidence>
<evidence type="ECO:0000256" key="3">
    <source>
        <dbReference type="ARBA" id="ARBA00022989"/>
    </source>
</evidence>
<organism evidence="7 8">
    <name type="scientific">Brevibacterium iodinum ATCC 49514</name>
    <dbReference type="NCBI Taxonomy" id="1255616"/>
    <lineage>
        <taxon>Bacteria</taxon>
        <taxon>Bacillati</taxon>
        <taxon>Actinomycetota</taxon>
        <taxon>Actinomycetes</taxon>
        <taxon>Micrococcales</taxon>
        <taxon>Brevibacteriaceae</taxon>
        <taxon>Brevibacterium</taxon>
    </lineage>
</organism>
<dbReference type="PANTHER" id="PTHR30614">
    <property type="entry name" value="MEMBRANE COMPONENT OF AMINO ACID ABC TRANSPORTER"/>
    <property type="match status" value="1"/>
</dbReference>
<dbReference type="InterPro" id="IPR000515">
    <property type="entry name" value="MetI-like"/>
</dbReference>
<name>A0A2H1IH06_9MICO</name>
<proteinExistence type="inferred from homology"/>
<dbReference type="SUPFAM" id="SSF56672">
    <property type="entry name" value="DNA/RNA polymerases"/>
    <property type="match status" value="1"/>
</dbReference>
<feature type="domain" description="ABC transmembrane type-1" evidence="6">
    <location>
        <begin position="721"/>
        <end position="906"/>
    </location>
</feature>
<dbReference type="EMBL" id="FXYX01000004">
    <property type="protein sequence ID" value="SMX74475.1"/>
    <property type="molecule type" value="Genomic_DNA"/>
</dbReference>
<dbReference type="Gene3D" id="1.10.3720.10">
    <property type="entry name" value="MetI-like"/>
    <property type="match status" value="1"/>
</dbReference>
<dbReference type="Pfam" id="PF00528">
    <property type="entry name" value="BPD_transp_1"/>
    <property type="match status" value="1"/>
</dbReference>
<dbReference type="PROSITE" id="PS50928">
    <property type="entry name" value="ABC_TM1"/>
    <property type="match status" value="1"/>
</dbReference>
<dbReference type="Proteomes" id="UP000234382">
    <property type="component" value="Unassembled WGS sequence"/>
</dbReference>
<protein>
    <submittedName>
        <fullName evidence="7">ABC-type amino acid transport system, permease component</fullName>
    </submittedName>
</protein>
<comment type="subcellular location">
    <subcellularLocation>
        <location evidence="5">Cell membrane</location>
        <topology evidence="5">Multi-pass membrane protein</topology>
    </subcellularLocation>
    <subcellularLocation>
        <location evidence="1">Membrane</location>
        <topology evidence="1">Multi-pass membrane protein</topology>
    </subcellularLocation>
</comment>
<evidence type="ECO:0000256" key="1">
    <source>
        <dbReference type="ARBA" id="ARBA00004141"/>
    </source>
</evidence>
<evidence type="ECO:0000313" key="7">
    <source>
        <dbReference type="EMBL" id="SMX74475.1"/>
    </source>
</evidence>
<dbReference type="CDD" id="cd06261">
    <property type="entry name" value="TM_PBP2"/>
    <property type="match status" value="1"/>
</dbReference>
<evidence type="ECO:0000313" key="8">
    <source>
        <dbReference type="Proteomes" id="UP000234382"/>
    </source>
</evidence>
<accession>A0A2H1IH06</accession>
<reference evidence="8" key="1">
    <citation type="submission" date="2017-03" db="EMBL/GenBank/DDBJ databases">
        <authorList>
            <person name="Monnet C."/>
        </authorList>
    </citation>
    <scope>NUCLEOTIDE SEQUENCE [LARGE SCALE GENOMIC DNA]</scope>
    <source>
        <strain evidence="8">ATCC 49514</strain>
    </source>
</reference>
<keyword evidence="2 5" id="KW-0812">Transmembrane</keyword>
<dbReference type="GO" id="GO:0055085">
    <property type="term" value="P:transmembrane transport"/>
    <property type="evidence" value="ECO:0007669"/>
    <property type="project" value="InterPro"/>
</dbReference>
<dbReference type="GO" id="GO:0006865">
    <property type="term" value="P:amino acid transport"/>
    <property type="evidence" value="ECO:0007669"/>
    <property type="project" value="TreeGrafter"/>
</dbReference>
<keyword evidence="5" id="KW-0813">Transport</keyword>
<keyword evidence="8" id="KW-1185">Reference proteome</keyword>
<dbReference type="SUPFAM" id="SSF161098">
    <property type="entry name" value="MetI-like"/>
    <property type="match status" value="1"/>
</dbReference>
<dbReference type="InterPro" id="IPR035906">
    <property type="entry name" value="MetI-like_sf"/>
</dbReference>
<dbReference type="InterPro" id="IPR043429">
    <property type="entry name" value="ArtM/GltK/GlnP/TcyL/YhdX-like"/>
</dbReference>
<feature type="transmembrane region" description="Helical" evidence="5">
    <location>
        <begin position="783"/>
        <end position="806"/>
    </location>
</feature>
<dbReference type="AlphaFoldDB" id="A0A2H1IH06"/>
<feature type="transmembrane region" description="Helical" evidence="5">
    <location>
        <begin position="835"/>
        <end position="856"/>
    </location>
</feature>
<evidence type="ECO:0000256" key="4">
    <source>
        <dbReference type="ARBA" id="ARBA00023136"/>
    </source>
</evidence>
<feature type="transmembrane region" description="Helical" evidence="5">
    <location>
        <begin position="757"/>
        <end position="777"/>
    </location>
</feature>
<evidence type="ECO:0000259" key="6">
    <source>
        <dbReference type="PROSITE" id="PS50928"/>
    </source>
</evidence>
<evidence type="ECO:0000256" key="2">
    <source>
        <dbReference type="ARBA" id="ARBA00022692"/>
    </source>
</evidence>
<feature type="transmembrane region" description="Helical" evidence="5">
    <location>
        <begin position="884"/>
        <end position="902"/>
    </location>
</feature>
<dbReference type="GO" id="GO:0005886">
    <property type="term" value="C:plasma membrane"/>
    <property type="evidence" value="ECO:0007669"/>
    <property type="project" value="UniProtKB-SubCell"/>
</dbReference>
<keyword evidence="3 5" id="KW-1133">Transmembrane helix</keyword>
<sequence length="936" mass="102156">MGTGKKSVVIGFDTEFTYLDKGTDRQLRVIDSYQFSVFAPRDKRYRYDIVLLPLVDGAVRHRDGGGSFGGLLAVGDCVALVLRESGLWRALGLPDPRGVARRDFWVPGGYTPSMEVLYRHHGVSVVLAGHYLTADLTTFARPLRRRGDGKYDDILRRVTSASGGLVSLKPIRMSVGSGAHGSSRRFLPLSITVRDTVGQAAAGSNTLKVLGEVCGVPKLDVGDAIEDMSSLRRVNLPTFLEYGVNDAAIVLEYLTALWGVGVVPPVTLSGGGAHALRAGVKTYLGISSNAEFSARFQGLVSVDDGQEMADDGLSYYRVRSQTPVDGDANQVHSAFQKSFHGGWNSCLEVGFFATETYDHDIQSAYPSAMAAVIDVDYENGCIEEVIKNRGLSIDDFPLGFVTPLVAYVNWEFPRGVEPCLPVRVGQSIIYPRSSEGIGAAMGENMADVEFDSFEVEFDSFEGAWCCGPELLLALKLGAHVTVQIGYRLRTLDRGGEPSRSMRSAVKQMVADRCEAKQVWGKGSLVELMIKVATNSCYGKLAQDVAERRGWNSWVEEMESIGGSAVTSPYHAAMITSLVRAFLLGMANQVELISVTTDGFITSELDVECYDAFGLADVFRSSRDALVGDPTVWEIKHRQDDLVNLTTRGNVSLSPDGVLAKAGLKTPEGIERGGSVEERMWFMHTAVSRDGKVPNSYTTFPTFQELSRSENRLDFGPVTRSPEVSLDFDMKRRPLPDTLRADVVCGALRWISAIIVELFRAIPVLLLMIFAYQLFSLYQVFPSTYLALAAVVFGLTFYNGSVIAEIIRSGVHSLPKGQNEAAVALGLRPGQTMRMILLPQAITAMLPAIVAQMVIALKDSALGYIIGYVEVVRSGIQSASYYRNYLAALFVVAVIMIILNYSLTKFAGWLERRVREGRKGKTPLAKAKDTEPVGAEP</sequence>
<dbReference type="PANTHER" id="PTHR30614:SF21">
    <property type="entry name" value="AMINO ACID ABC TRANSPORTER PERMEASE"/>
    <property type="match status" value="1"/>
</dbReference>
<dbReference type="InterPro" id="IPR043502">
    <property type="entry name" value="DNA/RNA_pol_sf"/>
</dbReference>
<gene>
    <name evidence="7" type="ORF">BI49514_00931</name>
</gene>